<organism evidence="2 3">
    <name type="scientific">Pseudocohnilembus persalinus</name>
    <name type="common">Ciliate</name>
    <dbReference type="NCBI Taxonomy" id="266149"/>
    <lineage>
        <taxon>Eukaryota</taxon>
        <taxon>Sar</taxon>
        <taxon>Alveolata</taxon>
        <taxon>Ciliophora</taxon>
        <taxon>Intramacronucleata</taxon>
        <taxon>Oligohymenophorea</taxon>
        <taxon>Scuticociliatia</taxon>
        <taxon>Philasterida</taxon>
        <taxon>Pseudocohnilembidae</taxon>
        <taxon>Pseudocohnilembus</taxon>
    </lineage>
</organism>
<keyword evidence="3" id="KW-1185">Reference proteome</keyword>
<evidence type="ECO:0000313" key="3">
    <source>
        <dbReference type="Proteomes" id="UP000054937"/>
    </source>
</evidence>
<proteinExistence type="predicted"/>
<reference evidence="2 3" key="1">
    <citation type="journal article" date="2015" name="Sci. Rep.">
        <title>Genome of the facultative scuticociliatosis pathogen Pseudocohnilembus persalinus provides insight into its virulence through horizontal gene transfer.</title>
        <authorList>
            <person name="Xiong J."/>
            <person name="Wang G."/>
            <person name="Cheng J."/>
            <person name="Tian M."/>
            <person name="Pan X."/>
            <person name="Warren A."/>
            <person name="Jiang C."/>
            <person name="Yuan D."/>
            <person name="Miao W."/>
        </authorList>
    </citation>
    <scope>NUCLEOTIDE SEQUENCE [LARGE SCALE GENOMIC DNA]</scope>
    <source>
        <strain evidence="2">36N120E</strain>
    </source>
</reference>
<protein>
    <recommendedName>
        <fullName evidence="4">Transmembrane protein</fullName>
    </recommendedName>
</protein>
<keyword evidence="1" id="KW-0472">Membrane</keyword>
<dbReference type="Proteomes" id="UP000054937">
    <property type="component" value="Unassembled WGS sequence"/>
</dbReference>
<feature type="transmembrane region" description="Helical" evidence="1">
    <location>
        <begin position="83"/>
        <end position="102"/>
    </location>
</feature>
<evidence type="ECO:0008006" key="4">
    <source>
        <dbReference type="Google" id="ProtNLM"/>
    </source>
</evidence>
<keyword evidence="1" id="KW-1133">Transmembrane helix</keyword>
<evidence type="ECO:0000256" key="1">
    <source>
        <dbReference type="SAM" id="Phobius"/>
    </source>
</evidence>
<name>A0A0V0QP63_PSEPJ</name>
<evidence type="ECO:0000313" key="2">
    <source>
        <dbReference type="EMBL" id="KRX03792.1"/>
    </source>
</evidence>
<gene>
    <name evidence="2" type="ORF">PPERSA_04300</name>
</gene>
<keyword evidence="1" id="KW-0812">Transmembrane</keyword>
<dbReference type="EMBL" id="LDAU01000126">
    <property type="protein sequence ID" value="KRX03792.1"/>
    <property type="molecule type" value="Genomic_DNA"/>
</dbReference>
<sequence length="103" mass="12189">MFILFNFKNLFLNLAQFIVIAFKSIKVTFIYGKKQAIINAKSPLPPAKVMQNSTYFLFLLKWSILQAANFYQIKVKQKIFINLLYPQINKFIFLIVTHSFLYK</sequence>
<feature type="transmembrane region" description="Helical" evidence="1">
    <location>
        <begin position="12"/>
        <end position="32"/>
    </location>
</feature>
<dbReference type="InParanoid" id="A0A0V0QP63"/>
<dbReference type="AlphaFoldDB" id="A0A0V0QP63"/>
<accession>A0A0V0QP63</accession>
<comment type="caution">
    <text evidence="2">The sequence shown here is derived from an EMBL/GenBank/DDBJ whole genome shotgun (WGS) entry which is preliminary data.</text>
</comment>